<accession>A0AAW1I8I7</accession>
<evidence type="ECO:0000313" key="2">
    <source>
        <dbReference type="Proteomes" id="UP001458880"/>
    </source>
</evidence>
<dbReference type="GO" id="GO:0008270">
    <property type="term" value="F:zinc ion binding"/>
    <property type="evidence" value="ECO:0007669"/>
    <property type="project" value="InterPro"/>
</dbReference>
<dbReference type="GO" id="GO:0003676">
    <property type="term" value="F:nucleic acid binding"/>
    <property type="evidence" value="ECO:0007669"/>
    <property type="project" value="InterPro"/>
</dbReference>
<organism evidence="1 2">
    <name type="scientific">Popillia japonica</name>
    <name type="common">Japanese beetle</name>
    <dbReference type="NCBI Taxonomy" id="7064"/>
    <lineage>
        <taxon>Eukaryota</taxon>
        <taxon>Metazoa</taxon>
        <taxon>Ecdysozoa</taxon>
        <taxon>Arthropoda</taxon>
        <taxon>Hexapoda</taxon>
        <taxon>Insecta</taxon>
        <taxon>Pterygota</taxon>
        <taxon>Neoptera</taxon>
        <taxon>Endopterygota</taxon>
        <taxon>Coleoptera</taxon>
        <taxon>Polyphaga</taxon>
        <taxon>Scarabaeiformia</taxon>
        <taxon>Scarabaeidae</taxon>
        <taxon>Rutelinae</taxon>
        <taxon>Popillia</taxon>
    </lineage>
</organism>
<dbReference type="SUPFAM" id="SSF57756">
    <property type="entry name" value="Retrovirus zinc finger-like domains"/>
    <property type="match status" value="1"/>
</dbReference>
<evidence type="ECO:0000313" key="1">
    <source>
        <dbReference type="EMBL" id="KAK9685557.1"/>
    </source>
</evidence>
<keyword evidence="2" id="KW-1185">Reference proteome</keyword>
<dbReference type="EMBL" id="JASPKY010000770">
    <property type="protein sequence ID" value="KAK9685557.1"/>
    <property type="molecule type" value="Genomic_DNA"/>
</dbReference>
<proteinExistence type="predicted"/>
<name>A0AAW1I8I7_POPJA</name>
<protein>
    <recommendedName>
        <fullName evidence="3">CCHC-type domain-containing protein</fullName>
    </recommendedName>
</protein>
<reference evidence="1 2" key="1">
    <citation type="journal article" date="2024" name="BMC Genomics">
        <title>De novo assembly and annotation of Popillia japonica's genome with initial clues to its potential as an invasive pest.</title>
        <authorList>
            <person name="Cucini C."/>
            <person name="Boschi S."/>
            <person name="Funari R."/>
            <person name="Cardaioli E."/>
            <person name="Iannotti N."/>
            <person name="Marturano G."/>
            <person name="Paoli F."/>
            <person name="Bruttini M."/>
            <person name="Carapelli A."/>
            <person name="Frati F."/>
            <person name="Nardi F."/>
        </authorList>
    </citation>
    <scope>NUCLEOTIDE SEQUENCE [LARGE SCALE GENOMIC DNA]</scope>
    <source>
        <strain evidence="1">DMR45628</strain>
    </source>
</reference>
<dbReference type="InterPro" id="IPR036875">
    <property type="entry name" value="Znf_CCHC_sf"/>
</dbReference>
<dbReference type="Gene3D" id="4.10.60.10">
    <property type="entry name" value="Zinc finger, CCHC-type"/>
    <property type="match status" value="1"/>
</dbReference>
<dbReference type="AlphaFoldDB" id="A0AAW1I8I7"/>
<comment type="caution">
    <text evidence="1">The sequence shown here is derived from an EMBL/GenBank/DDBJ whole genome shotgun (WGS) entry which is preliminary data.</text>
</comment>
<sequence length="167" mass="18998">MCKAAELMKTQTRDLQEGRSVDIVKKKNKTNSVKNEGDKVKQSDSEYLCKRCNKKHKPKSCPAYGKICINCGKYNHFAISCHKQKKKKTVNNVQQDTEESDSEFVINSAVNRNINVVSWSQCIQVEKRVVKFKLHTGAEVNVIPKNVLNRIHYKSTISTYSSTSLSN</sequence>
<dbReference type="Proteomes" id="UP001458880">
    <property type="component" value="Unassembled WGS sequence"/>
</dbReference>
<gene>
    <name evidence="1" type="ORF">QE152_g37946</name>
</gene>
<evidence type="ECO:0008006" key="3">
    <source>
        <dbReference type="Google" id="ProtNLM"/>
    </source>
</evidence>